<feature type="domain" description="WYL" evidence="1">
    <location>
        <begin position="121"/>
        <end position="190"/>
    </location>
</feature>
<protein>
    <submittedName>
        <fullName evidence="3">WYL domain-containing protein</fullName>
    </submittedName>
</protein>
<evidence type="ECO:0000259" key="2">
    <source>
        <dbReference type="Pfam" id="PF25583"/>
    </source>
</evidence>
<dbReference type="InterPro" id="IPR057727">
    <property type="entry name" value="WCX_dom"/>
</dbReference>
<dbReference type="Pfam" id="PF13280">
    <property type="entry name" value="WYL"/>
    <property type="match status" value="1"/>
</dbReference>
<name>A0A3S0QK30_9BACT</name>
<evidence type="ECO:0000259" key="1">
    <source>
        <dbReference type="Pfam" id="PF13280"/>
    </source>
</evidence>
<dbReference type="RefSeq" id="WP_126691963.1">
    <property type="nucleotide sequence ID" value="NZ_RXOF01000002.1"/>
</dbReference>
<dbReference type="InterPro" id="IPR051534">
    <property type="entry name" value="CBASS_pafABC_assoc_protein"/>
</dbReference>
<feature type="domain" description="WCX" evidence="2">
    <location>
        <begin position="222"/>
        <end position="298"/>
    </location>
</feature>
<dbReference type="AlphaFoldDB" id="A0A3S0QK30"/>
<dbReference type="OrthoDB" id="43316at2"/>
<evidence type="ECO:0000313" key="3">
    <source>
        <dbReference type="EMBL" id="RTQ52306.1"/>
    </source>
</evidence>
<keyword evidence="4" id="KW-1185">Reference proteome</keyword>
<accession>A0A3S0QK30</accession>
<dbReference type="Proteomes" id="UP000282184">
    <property type="component" value="Unassembled WGS sequence"/>
</dbReference>
<sequence>MTSRAHLLRQLFVVLRLQQLRRAVPFEELQAYLLEQTPVGDQAQSYTLRTFQRDRRQIAEWLGVTIDYNSARRGYEVTETDALPAGHRRLLEAFELQAFLQLPAVLTPYVQLEQRRALGLEHLRPLLRAAQQRQWVAFDYRKFWEDEPARRTVAPLMLKEFRGRWYVLGLAADRQDSLRCFGLDRLQALELLPRRFGVPADFDPQTYYQDCFGIFRPDEEAPQRVLLALDADQGQYVKSYPLHHSQRVLVDDDAEVRVELRVYVTHDLLMEVLSMGERVRVLEPAGLREQVEAASRQVLSLLRQA</sequence>
<dbReference type="PANTHER" id="PTHR34580">
    <property type="match status" value="1"/>
</dbReference>
<dbReference type="PROSITE" id="PS52050">
    <property type="entry name" value="WYL"/>
    <property type="match status" value="1"/>
</dbReference>
<comment type="caution">
    <text evidence="3">The sequence shown here is derived from an EMBL/GenBank/DDBJ whole genome shotgun (WGS) entry which is preliminary data.</text>
</comment>
<proteinExistence type="predicted"/>
<dbReference type="EMBL" id="RXOF01000002">
    <property type="protein sequence ID" value="RTQ52306.1"/>
    <property type="molecule type" value="Genomic_DNA"/>
</dbReference>
<organism evidence="3 4">
    <name type="scientific">Hymenobacter gummosus</name>
    <dbReference type="NCBI Taxonomy" id="1776032"/>
    <lineage>
        <taxon>Bacteria</taxon>
        <taxon>Pseudomonadati</taxon>
        <taxon>Bacteroidota</taxon>
        <taxon>Cytophagia</taxon>
        <taxon>Cytophagales</taxon>
        <taxon>Hymenobacteraceae</taxon>
        <taxon>Hymenobacter</taxon>
    </lineage>
</organism>
<reference evidence="3 4" key="1">
    <citation type="submission" date="2018-12" db="EMBL/GenBank/DDBJ databases">
        <title>Hymenobacter gummosus sp. nov., isolated from a spring.</title>
        <authorList>
            <person name="Nie L."/>
        </authorList>
    </citation>
    <scope>NUCLEOTIDE SEQUENCE [LARGE SCALE GENOMIC DNA]</scope>
    <source>
        <strain evidence="3 4">KCTC 52166</strain>
    </source>
</reference>
<dbReference type="Pfam" id="PF25583">
    <property type="entry name" value="WCX"/>
    <property type="match status" value="1"/>
</dbReference>
<gene>
    <name evidence="3" type="ORF">EJV47_04595</name>
</gene>
<dbReference type="PANTHER" id="PTHR34580:SF9">
    <property type="entry name" value="SLL5097 PROTEIN"/>
    <property type="match status" value="1"/>
</dbReference>
<evidence type="ECO:0000313" key="4">
    <source>
        <dbReference type="Proteomes" id="UP000282184"/>
    </source>
</evidence>
<dbReference type="InterPro" id="IPR026881">
    <property type="entry name" value="WYL_dom"/>
</dbReference>